<gene>
    <name evidence="1" type="ORF">S01H1_39872</name>
</gene>
<sequence length="29" mass="3548">DKRNNFMIEDDNCDLKVIDSKFPNKYKKE</sequence>
<dbReference type="EMBL" id="BARS01025206">
    <property type="protein sequence ID" value="GAG01581.1"/>
    <property type="molecule type" value="Genomic_DNA"/>
</dbReference>
<dbReference type="AlphaFoldDB" id="X0VM30"/>
<evidence type="ECO:0000313" key="1">
    <source>
        <dbReference type="EMBL" id="GAG01581.1"/>
    </source>
</evidence>
<comment type="caution">
    <text evidence="1">The sequence shown here is derived from an EMBL/GenBank/DDBJ whole genome shotgun (WGS) entry which is preliminary data.</text>
</comment>
<accession>X0VM30</accession>
<name>X0VM30_9ZZZZ</name>
<reference evidence="1" key="1">
    <citation type="journal article" date="2014" name="Front. Microbiol.">
        <title>High frequency of phylogenetically diverse reductive dehalogenase-homologous genes in deep subseafloor sedimentary metagenomes.</title>
        <authorList>
            <person name="Kawai M."/>
            <person name="Futagami T."/>
            <person name="Toyoda A."/>
            <person name="Takaki Y."/>
            <person name="Nishi S."/>
            <person name="Hori S."/>
            <person name="Arai W."/>
            <person name="Tsubouchi T."/>
            <person name="Morono Y."/>
            <person name="Uchiyama I."/>
            <person name="Ito T."/>
            <person name="Fujiyama A."/>
            <person name="Inagaki F."/>
            <person name="Takami H."/>
        </authorList>
    </citation>
    <scope>NUCLEOTIDE SEQUENCE</scope>
    <source>
        <strain evidence="1">Expedition CK06-06</strain>
    </source>
</reference>
<feature type="non-terminal residue" evidence="1">
    <location>
        <position position="1"/>
    </location>
</feature>
<proteinExistence type="predicted"/>
<protein>
    <submittedName>
        <fullName evidence="1">Uncharacterized protein</fullName>
    </submittedName>
</protein>
<organism evidence="1">
    <name type="scientific">marine sediment metagenome</name>
    <dbReference type="NCBI Taxonomy" id="412755"/>
    <lineage>
        <taxon>unclassified sequences</taxon>
        <taxon>metagenomes</taxon>
        <taxon>ecological metagenomes</taxon>
    </lineage>
</organism>